<gene>
    <name evidence="2" type="ORF">GCM10022404_22440</name>
</gene>
<evidence type="ECO:0000313" key="3">
    <source>
        <dbReference type="Proteomes" id="UP001399917"/>
    </source>
</evidence>
<comment type="caution">
    <text evidence="2">The sequence shown here is derived from an EMBL/GenBank/DDBJ whole genome shotgun (WGS) entry which is preliminary data.</text>
</comment>
<feature type="transmembrane region" description="Helical" evidence="1">
    <location>
        <begin position="131"/>
        <end position="152"/>
    </location>
</feature>
<protein>
    <submittedName>
        <fullName evidence="2">Uncharacterized protein</fullName>
    </submittedName>
</protein>
<keyword evidence="3" id="KW-1185">Reference proteome</keyword>
<feature type="transmembrane region" description="Helical" evidence="1">
    <location>
        <begin position="46"/>
        <end position="67"/>
    </location>
</feature>
<feature type="transmembrane region" description="Helical" evidence="1">
    <location>
        <begin position="20"/>
        <end position="39"/>
    </location>
</feature>
<dbReference type="RefSeq" id="WP_344847220.1">
    <property type="nucleotide sequence ID" value="NZ_BAABDF010000007.1"/>
</dbReference>
<feature type="transmembrane region" description="Helical" evidence="1">
    <location>
        <begin position="105"/>
        <end position="124"/>
    </location>
</feature>
<dbReference type="Proteomes" id="UP001399917">
    <property type="component" value="Unassembled WGS sequence"/>
</dbReference>
<organism evidence="2 3">
    <name type="scientific">Celeribacter arenosi</name>
    <dbReference type="NCBI Taxonomy" id="792649"/>
    <lineage>
        <taxon>Bacteria</taxon>
        <taxon>Pseudomonadati</taxon>
        <taxon>Pseudomonadota</taxon>
        <taxon>Alphaproteobacteria</taxon>
        <taxon>Rhodobacterales</taxon>
        <taxon>Roseobacteraceae</taxon>
        <taxon>Celeribacter</taxon>
    </lineage>
</organism>
<evidence type="ECO:0000256" key="1">
    <source>
        <dbReference type="SAM" id="Phobius"/>
    </source>
</evidence>
<keyword evidence="1" id="KW-0472">Membrane</keyword>
<keyword evidence="1" id="KW-0812">Transmembrane</keyword>
<keyword evidence="1" id="KW-1133">Transmembrane helix</keyword>
<accession>A0ABP7KBY2</accession>
<sequence length="168" mass="17985">MDILKTATNWAKAEMLSNSVFILFAALFLAASFTLWQVARTDMARAYTVATLVAGILMLILGAGLLYGTWSSLSGFAEAAAQDTPGFVASEIARIDKTVAQYKTAVFKVMPLLIIAAAVLITVLSGPGWRAGLITTIAFLSIIMLVDSTAHARLVDYKVKLLEVKTTP</sequence>
<dbReference type="EMBL" id="BAABDF010000007">
    <property type="protein sequence ID" value="GAA3872067.1"/>
    <property type="molecule type" value="Genomic_DNA"/>
</dbReference>
<evidence type="ECO:0000313" key="2">
    <source>
        <dbReference type="EMBL" id="GAA3872067.1"/>
    </source>
</evidence>
<proteinExistence type="predicted"/>
<name>A0ABP7KBY2_9RHOB</name>
<reference evidence="3" key="1">
    <citation type="journal article" date="2019" name="Int. J. Syst. Evol. Microbiol.">
        <title>The Global Catalogue of Microorganisms (GCM) 10K type strain sequencing project: providing services to taxonomists for standard genome sequencing and annotation.</title>
        <authorList>
            <consortium name="The Broad Institute Genomics Platform"/>
            <consortium name="The Broad Institute Genome Sequencing Center for Infectious Disease"/>
            <person name="Wu L."/>
            <person name="Ma J."/>
        </authorList>
    </citation>
    <scope>NUCLEOTIDE SEQUENCE [LARGE SCALE GENOMIC DNA]</scope>
    <source>
        <strain evidence="3">JCM 17190</strain>
    </source>
</reference>